<comment type="caution">
    <text evidence="1">The sequence shown here is derived from an EMBL/GenBank/DDBJ whole genome shotgun (WGS) entry which is preliminary data.</text>
</comment>
<proteinExistence type="predicted"/>
<evidence type="ECO:0000313" key="1">
    <source>
        <dbReference type="EMBL" id="GBP78335.1"/>
    </source>
</evidence>
<sequence>MENRQLLFNGAEMTAREQAATPVNDPAVGFAPRGARNAPNAGVRPAIAAHVQVAANEAPARGGPTRPGRRFALAGRRRRWLLRLHIEIHFRSYAQNRARTPSPSDSRTTRRAPADGAVRLRADRVEHFSIFRQCSVRVNDYNKGRWRRGRRGRRAINLISRSTLIPPRTHRSFNLLMHRVARSAAPAAVYCRERNFVNTLN</sequence>
<dbReference type="Proteomes" id="UP000299102">
    <property type="component" value="Unassembled WGS sequence"/>
</dbReference>
<protein>
    <submittedName>
        <fullName evidence="1">Uncharacterized protein</fullName>
    </submittedName>
</protein>
<organism evidence="1 2">
    <name type="scientific">Eumeta variegata</name>
    <name type="common">Bagworm moth</name>
    <name type="synonym">Eumeta japonica</name>
    <dbReference type="NCBI Taxonomy" id="151549"/>
    <lineage>
        <taxon>Eukaryota</taxon>
        <taxon>Metazoa</taxon>
        <taxon>Ecdysozoa</taxon>
        <taxon>Arthropoda</taxon>
        <taxon>Hexapoda</taxon>
        <taxon>Insecta</taxon>
        <taxon>Pterygota</taxon>
        <taxon>Neoptera</taxon>
        <taxon>Endopterygota</taxon>
        <taxon>Lepidoptera</taxon>
        <taxon>Glossata</taxon>
        <taxon>Ditrysia</taxon>
        <taxon>Tineoidea</taxon>
        <taxon>Psychidae</taxon>
        <taxon>Oiketicinae</taxon>
        <taxon>Eumeta</taxon>
    </lineage>
</organism>
<gene>
    <name evidence="1" type="ORF">EVAR_9342_1</name>
</gene>
<accession>A0A4C1YVK2</accession>
<dbReference type="EMBL" id="BGZK01001366">
    <property type="protein sequence ID" value="GBP78335.1"/>
    <property type="molecule type" value="Genomic_DNA"/>
</dbReference>
<dbReference type="AlphaFoldDB" id="A0A4C1YVK2"/>
<evidence type="ECO:0000313" key="2">
    <source>
        <dbReference type="Proteomes" id="UP000299102"/>
    </source>
</evidence>
<reference evidence="1 2" key="1">
    <citation type="journal article" date="2019" name="Commun. Biol.">
        <title>The bagworm genome reveals a unique fibroin gene that provides high tensile strength.</title>
        <authorList>
            <person name="Kono N."/>
            <person name="Nakamura H."/>
            <person name="Ohtoshi R."/>
            <person name="Tomita M."/>
            <person name="Numata K."/>
            <person name="Arakawa K."/>
        </authorList>
    </citation>
    <scope>NUCLEOTIDE SEQUENCE [LARGE SCALE GENOMIC DNA]</scope>
</reference>
<keyword evidence="2" id="KW-1185">Reference proteome</keyword>
<name>A0A4C1YVK2_EUMVA</name>